<dbReference type="SUPFAM" id="SSF161098">
    <property type="entry name" value="MetI-like"/>
    <property type="match status" value="1"/>
</dbReference>
<evidence type="ECO:0000259" key="9">
    <source>
        <dbReference type="PROSITE" id="PS50928"/>
    </source>
</evidence>
<feature type="transmembrane region" description="Helical" evidence="8">
    <location>
        <begin position="231"/>
        <end position="253"/>
    </location>
</feature>
<dbReference type="InterPro" id="IPR000515">
    <property type="entry name" value="MetI-like"/>
</dbReference>
<comment type="subcellular location">
    <subcellularLocation>
        <location evidence="1">Cell inner membrane</location>
        <topology evidence="1">Multi-pass membrane protein</topology>
    </subcellularLocation>
    <subcellularLocation>
        <location evidence="8">Cell membrane</location>
        <topology evidence="8">Multi-pass membrane protein</topology>
    </subcellularLocation>
</comment>
<keyword evidence="2 8" id="KW-0813">Transport</keyword>
<evidence type="ECO:0000313" key="11">
    <source>
        <dbReference type="Proteomes" id="UP000589292"/>
    </source>
</evidence>
<dbReference type="EMBL" id="VDES01000001">
    <property type="protein sequence ID" value="MBA1373862.1"/>
    <property type="molecule type" value="Genomic_DNA"/>
</dbReference>
<dbReference type="InterPro" id="IPR050366">
    <property type="entry name" value="BP-dependent_transpt_permease"/>
</dbReference>
<gene>
    <name evidence="10" type="ORF">FG486_05885</name>
</gene>
<organism evidence="10 11">
    <name type="scientific">Sphingomonas ursincola</name>
    <dbReference type="NCBI Taxonomy" id="56361"/>
    <lineage>
        <taxon>Bacteria</taxon>
        <taxon>Pseudomonadati</taxon>
        <taxon>Pseudomonadota</taxon>
        <taxon>Alphaproteobacteria</taxon>
        <taxon>Sphingomonadales</taxon>
        <taxon>Sphingomonadaceae</taxon>
        <taxon>Sphingomonas</taxon>
    </lineage>
</organism>
<keyword evidence="3" id="KW-1003">Cell membrane</keyword>
<dbReference type="RefSeq" id="WP_181266780.1">
    <property type="nucleotide sequence ID" value="NZ_BAAAGB010000002.1"/>
</dbReference>
<keyword evidence="4" id="KW-0997">Cell inner membrane</keyword>
<evidence type="ECO:0000256" key="3">
    <source>
        <dbReference type="ARBA" id="ARBA00022475"/>
    </source>
</evidence>
<keyword evidence="6 8" id="KW-1133">Transmembrane helix</keyword>
<dbReference type="AlphaFoldDB" id="A0A7V8RCD0"/>
<evidence type="ECO:0000256" key="5">
    <source>
        <dbReference type="ARBA" id="ARBA00022692"/>
    </source>
</evidence>
<evidence type="ECO:0000256" key="2">
    <source>
        <dbReference type="ARBA" id="ARBA00022448"/>
    </source>
</evidence>
<dbReference type="Pfam" id="PF00528">
    <property type="entry name" value="BPD_transp_1"/>
    <property type="match status" value="1"/>
</dbReference>
<name>A0A7V8RCD0_9SPHN</name>
<comment type="similarity">
    <text evidence="8">Belongs to the binding-protein-dependent transport system permease family.</text>
</comment>
<feature type="transmembrane region" description="Helical" evidence="8">
    <location>
        <begin position="128"/>
        <end position="147"/>
    </location>
</feature>
<feature type="transmembrane region" description="Helical" evidence="8">
    <location>
        <begin position="104"/>
        <end position="122"/>
    </location>
</feature>
<accession>A0A7V8RCD0</accession>
<protein>
    <submittedName>
        <fullName evidence="10">ABC transporter permease subunit</fullName>
    </submittedName>
</protein>
<dbReference type="CDD" id="cd06261">
    <property type="entry name" value="TM_PBP2"/>
    <property type="match status" value="1"/>
</dbReference>
<evidence type="ECO:0000256" key="7">
    <source>
        <dbReference type="ARBA" id="ARBA00023136"/>
    </source>
</evidence>
<dbReference type="InterPro" id="IPR035906">
    <property type="entry name" value="MetI-like_sf"/>
</dbReference>
<dbReference type="GO" id="GO:0005886">
    <property type="term" value="C:plasma membrane"/>
    <property type="evidence" value="ECO:0007669"/>
    <property type="project" value="UniProtKB-SubCell"/>
</dbReference>
<dbReference type="PANTHER" id="PTHR43386:SF2">
    <property type="entry name" value="OLIGOPEPTIDE TRANSPORT SYSTEM PERMEASE PROTEIN OPPC"/>
    <property type="match status" value="1"/>
</dbReference>
<dbReference type="GO" id="GO:0055085">
    <property type="term" value="P:transmembrane transport"/>
    <property type="evidence" value="ECO:0007669"/>
    <property type="project" value="InterPro"/>
</dbReference>
<feature type="transmembrane region" description="Helical" evidence="8">
    <location>
        <begin position="63"/>
        <end position="92"/>
    </location>
</feature>
<keyword evidence="7 8" id="KW-0472">Membrane</keyword>
<feature type="domain" description="ABC transmembrane type-1" evidence="9">
    <location>
        <begin position="65"/>
        <end position="255"/>
    </location>
</feature>
<dbReference type="Proteomes" id="UP000589292">
    <property type="component" value="Unassembled WGS sequence"/>
</dbReference>
<sequence>MKRIALPAAIVALIALAALVLPMLLPWSHDAIDWDHVRAAPATAGHWLGTDELGRDRLARLAVATRITLAVALAAALVSMLVGIGWGMIAGWAGGRTDELMMRIVDALYALPFMFIVIVLMVVFGRSILLVFVGIGLVEWLTMARIVRGQVMTLRHRPFVLAAEASGVPVRVILARHILPNIAGVALAYLTLTLPGIIMIESFLSFLGLGVQEPLTSLGILVKEGADDMDVAPMGLLVPGGVMVTLLVCLTLVGERLRDRFA</sequence>
<evidence type="ECO:0000256" key="4">
    <source>
        <dbReference type="ARBA" id="ARBA00022519"/>
    </source>
</evidence>
<evidence type="ECO:0000256" key="6">
    <source>
        <dbReference type="ARBA" id="ARBA00022989"/>
    </source>
</evidence>
<keyword evidence="11" id="KW-1185">Reference proteome</keyword>
<dbReference type="PROSITE" id="PS50928">
    <property type="entry name" value="ABC_TM1"/>
    <property type="match status" value="1"/>
</dbReference>
<feature type="transmembrane region" description="Helical" evidence="8">
    <location>
        <begin position="186"/>
        <end position="211"/>
    </location>
</feature>
<dbReference type="Gene3D" id="1.10.3720.10">
    <property type="entry name" value="MetI-like"/>
    <property type="match status" value="1"/>
</dbReference>
<evidence type="ECO:0000256" key="8">
    <source>
        <dbReference type="RuleBase" id="RU363032"/>
    </source>
</evidence>
<keyword evidence="5 8" id="KW-0812">Transmembrane</keyword>
<evidence type="ECO:0000313" key="10">
    <source>
        <dbReference type="EMBL" id="MBA1373862.1"/>
    </source>
</evidence>
<comment type="caution">
    <text evidence="10">The sequence shown here is derived from an EMBL/GenBank/DDBJ whole genome shotgun (WGS) entry which is preliminary data.</text>
</comment>
<reference evidence="10 11" key="1">
    <citation type="journal article" date="1994" name="Int. J. Syst. Bacteriol.">
        <title>Phylogenetic positions of novel aerobic, bacteriochlorophyll a-containing bacteria and description of Roseococcus thiosulfatophilus gen. nov., sp. nov., Erythromicrobium ramosum gen. nov., sp. nov., and Erythrobacter litoralis sp. nov.</title>
        <authorList>
            <person name="Yurkov V."/>
            <person name="Stackebrandt E."/>
            <person name="Holmes A."/>
            <person name="Fuerst J.A."/>
            <person name="Hugenholtz P."/>
            <person name="Golecki J."/>
            <person name="Gad'on N."/>
            <person name="Gorlenko V.M."/>
            <person name="Kompantseva E.I."/>
            <person name="Drews G."/>
        </authorList>
    </citation>
    <scope>NUCLEOTIDE SEQUENCE [LARGE SCALE GENOMIC DNA]</scope>
    <source>
        <strain evidence="10 11">KR-99</strain>
    </source>
</reference>
<evidence type="ECO:0000256" key="1">
    <source>
        <dbReference type="ARBA" id="ARBA00004429"/>
    </source>
</evidence>
<proteinExistence type="inferred from homology"/>
<dbReference type="PANTHER" id="PTHR43386">
    <property type="entry name" value="OLIGOPEPTIDE TRANSPORT SYSTEM PERMEASE PROTEIN APPC"/>
    <property type="match status" value="1"/>
</dbReference>